<dbReference type="AlphaFoldDB" id="A0A5N4AW64"/>
<comment type="caution">
    <text evidence="1">The sequence shown here is derived from an EMBL/GenBank/DDBJ whole genome shotgun (WGS) entry which is preliminary data.</text>
</comment>
<dbReference type="InterPro" id="IPR004244">
    <property type="entry name" value="Transposase_22"/>
</dbReference>
<gene>
    <name evidence="1" type="ORF">PPYR_03760</name>
</gene>
<keyword evidence="2" id="KW-1185">Reference proteome</keyword>
<proteinExistence type="predicted"/>
<dbReference type="InParanoid" id="A0A5N4AW64"/>
<evidence type="ECO:0000313" key="2">
    <source>
        <dbReference type="Proteomes" id="UP000327044"/>
    </source>
</evidence>
<dbReference type="Proteomes" id="UP000327044">
    <property type="component" value="Unassembled WGS sequence"/>
</dbReference>
<sequence>MDEKIDVISAAIKTLTVTSNETVGRVAKVEADHDALEQYTRRNNLRISGILETANENCDQLVVQFLENKLNITCTELDIERTHRVGKRQDGVKRAIIVKFASYRKRAEIFASKKLLKKTGFLISEDLTALRYQLYKQYCEIYAKPNVWTTDGRIHYIDKNNSHQILKPLDYIIKK</sequence>
<dbReference type="PANTHER" id="PTHR11505">
    <property type="entry name" value="L1 TRANSPOSABLE ELEMENT-RELATED"/>
    <property type="match status" value="1"/>
</dbReference>
<evidence type="ECO:0000313" key="1">
    <source>
        <dbReference type="EMBL" id="KAB0801574.1"/>
    </source>
</evidence>
<dbReference type="EMBL" id="VVIM01000002">
    <property type="protein sequence ID" value="KAB0801574.1"/>
    <property type="molecule type" value="Genomic_DNA"/>
</dbReference>
<protein>
    <submittedName>
        <fullName evidence="1">Uncharacterized protein</fullName>
    </submittedName>
</protein>
<organism evidence="1 2">
    <name type="scientific">Photinus pyralis</name>
    <name type="common">Common eastern firefly</name>
    <name type="synonym">Lampyris pyralis</name>
    <dbReference type="NCBI Taxonomy" id="7054"/>
    <lineage>
        <taxon>Eukaryota</taxon>
        <taxon>Metazoa</taxon>
        <taxon>Ecdysozoa</taxon>
        <taxon>Arthropoda</taxon>
        <taxon>Hexapoda</taxon>
        <taxon>Insecta</taxon>
        <taxon>Pterygota</taxon>
        <taxon>Neoptera</taxon>
        <taxon>Endopterygota</taxon>
        <taxon>Coleoptera</taxon>
        <taxon>Polyphaga</taxon>
        <taxon>Elateriformia</taxon>
        <taxon>Elateroidea</taxon>
        <taxon>Lampyridae</taxon>
        <taxon>Lampyrinae</taxon>
        <taxon>Photinus</taxon>
    </lineage>
</organism>
<accession>A0A5N4AW64</accession>
<dbReference type="Gene3D" id="3.30.70.1820">
    <property type="entry name" value="L1 transposable element, RRM domain"/>
    <property type="match status" value="1"/>
</dbReference>
<reference evidence="1 2" key="1">
    <citation type="journal article" date="2018" name="Elife">
        <title>Firefly genomes illuminate parallel origins of bioluminescence in beetles.</title>
        <authorList>
            <person name="Fallon T.R."/>
            <person name="Lower S.E."/>
            <person name="Chang C.H."/>
            <person name="Bessho-Uehara M."/>
            <person name="Martin G.J."/>
            <person name="Bewick A.J."/>
            <person name="Behringer M."/>
            <person name="Debat H.J."/>
            <person name="Wong I."/>
            <person name="Day J.C."/>
            <person name="Suvorov A."/>
            <person name="Silva C.J."/>
            <person name="Stanger-Hall K.F."/>
            <person name="Hall D.W."/>
            <person name="Schmitz R.J."/>
            <person name="Nelson D.R."/>
            <person name="Lewis S.M."/>
            <person name="Shigenobu S."/>
            <person name="Bybee S.M."/>
            <person name="Larracuente A.M."/>
            <person name="Oba Y."/>
            <person name="Weng J.K."/>
        </authorList>
    </citation>
    <scope>NUCLEOTIDE SEQUENCE [LARGE SCALE GENOMIC DNA]</scope>
    <source>
        <strain evidence="1">1611_PpyrPB1</strain>
        <tissue evidence="1">Whole body</tissue>
    </source>
</reference>
<name>A0A5N4AW64_PHOPY</name>